<keyword evidence="2" id="KW-1185">Reference proteome</keyword>
<dbReference type="AlphaFoldDB" id="A0A397TIV4"/>
<name>A0A397TIV4_9GLOM</name>
<comment type="caution">
    <text evidence="1">The sequence shown here is derived from an EMBL/GenBank/DDBJ whole genome shotgun (WGS) entry which is preliminary data.</text>
</comment>
<dbReference type="Proteomes" id="UP000265703">
    <property type="component" value="Unassembled WGS sequence"/>
</dbReference>
<dbReference type="EMBL" id="QKYT01000024">
    <property type="protein sequence ID" value="RIA97882.1"/>
    <property type="molecule type" value="Genomic_DNA"/>
</dbReference>
<protein>
    <submittedName>
        <fullName evidence="1">Uncharacterized protein</fullName>
    </submittedName>
</protein>
<sequence>MYAVQNIPKYVPENWIDLEKYTDQRYKYKQHSFNQQSIIQEEYLIIKKCERRYRILKILYM</sequence>
<gene>
    <name evidence="1" type="ORF">C1645_751439</name>
</gene>
<accession>A0A397TIV4</accession>
<evidence type="ECO:0000313" key="2">
    <source>
        <dbReference type="Proteomes" id="UP000265703"/>
    </source>
</evidence>
<organism evidence="1 2">
    <name type="scientific">Glomus cerebriforme</name>
    <dbReference type="NCBI Taxonomy" id="658196"/>
    <lineage>
        <taxon>Eukaryota</taxon>
        <taxon>Fungi</taxon>
        <taxon>Fungi incertae sedis</taxon>
        <taxon>Mucoromycota</taxon>
        <taxon>Glomeromycotina</taxon>
        <taxon>Glomeromycetes</taxon>
        <taxon>Glomerales</taxon>
        <taxon>Glomeraceae</taxon>
        <taxon>Glomus</taxon>
    </lineage>
</organism>
<reference evidence="1 2" key="1">
    <citation type="submission" date="2018-06" db="EMBL/GenBank/DDBJ databases">
        <title>Comparative genomics reveals the genomic features of Rhizophagus irregularis, R. cerebriforme, R. diaphanum and Gigaspora rosea, and their symbiotic lifestyle signature.</title>
        <authorList>
            <person name="Morin E."/>
            <person name="San Clemente H."/>
            <person name="Chen E.C.H."/>
            <person name="De La Providencia I."/>
            <person name="Hainaut M."/>
            <person name="Kuo A."/>
            <person name="Kohler A."/>
            <person name="Murat C."/>
            <person name="Tang N."/>
            <person name="Roy S."/>
            <person name="Loubradou J."/>
            <person name="Henrissat B."/>
            <person name="Grigoriev I.V."/>
            <person name="Corradi N."/>
            <person name="Roux C."/>
            <person name="Martin F.M."/>
        </authorList>
    </citation>
    <scope>NUCLEOTIDE SEQUENCE [LARGE SCALE GENOMIC DNA]</scope>
    <source>
        <strain evidence="1 2">DAOM 227022</strain>
    </source>
</reference>
<evidence type="ECO:0000313" key="1">
    <source>
        <dbReference type="EMBL" id="RIA97882.1"/>
    </source>
</evidence>
<proteinExistence type="predicted"/>